<dbReference type="EMBL" id="LRPX01000046">
    <property type="protein sequence ID" value="KXA14440.1"/>
    <property type="molecule type" value="Genomic_DNA"/>
</dbReference>
<sequence>MKLLKEIALTDIIENENGIFSLLKQLENRKRMSYLFHFFSIGFYLFLLFSRKPHTRPSFLLQSFIYVLVMLISYLNAAIFYLFWKKESYYLEKENFDDMRAAKIQEEMRDYLLADEKVIIGKKYIFSLKRNGLAVIPKEDILEVNLRILSKADVYLETRGGQSRFPIHADILASLYEAKSLAVLKRKFDSEEEKDLYKKKHGLGQGQWEFLKHLILTKE</sequence>
<comment type="caution">
    <text evidence="2">The sequence shown here is derived from an EMBL/GenBank/DDBJ whole genome shotgun (WGS) entry which is preliminary data.</text>
</comment>
<keyword evidence="1" id="KW-1133">Transmembrane helix</keyword>
<proteinExistence type="predicted"/>
<dbReference type="PATRIC" id="fig|134605.3.peg.995"/>
<keyword evidence="1" id="KW-0812">Transmembrane</keyword>
<protein>
    <submittedName>
        <fullName evidence="2">Uncharacterized protein</fullName>
    </submittedName>
</protein>
<gene>
    <name evidence="2" type="ORF">HMPREF3206_01001</name>
</gene>
<feature type="transmembrane region" description="Helical" evidence="1">
    <location>
        <begin position="34"/>
        <end position="51"/>
    </location>
</feature>
<evidence type="ECO:0000313" key="2">
    <source>
        <dbReference type="EMBL" id="KXA14440.1"/>
    </source>
</evidence>
<dbReference type="RefSeq" id="WP_060793655.1">
    <property type="nucleotide sequence ID" value="NZ_KQ956539.1"/>
</dbReference>
<name>A0A133NDQ0_9FUSO</name>
<reference evidence="3" key="1">
    <citation type="submission" date="2016-01" db="EMBL/GenBank/DDBJ databases">
        <authorList>
            <person name="Mitreva M."/>
            <person name="Pepin K.H."/>
            <person name="Mihindukulasuriya K.A."/>
            <person name="Fulton R."/>
            <person name="Fronick C."/>
            <person name="O'Laughlin M."/>
            <person name="Miner T."/>
            <person name="Herter B."/>
            <person name="Rosa B.A."/>
            <person name="Cordes M."/>
            <person name="Tomlinson C."/>
            <person name="Wollam A."/>
            <person name="Palsikar V.B."/>
            <person name="Mardis E.R."/>
            <person name="Wilson R.K."/>
        </authorList>
    </citation>
    <scope>NUCLEOTIDE SEQUENCE [LARGE SCALE GENOMIC DNA]</scope>
    <source>
        <strain evidence="3">CMW8396</strain>
    </source>
</reference>
<dbReference type="STRING" id="134605.HMPREF3206_01001"/>
<dbReference type="Proteomes" id="UP000070617">
    <property type="component" value="Unassembled WGS sequence"/>
</dbReference>
<evidence type="ECO:0000256" key="1">
    <source>
        <dbReference type="SAM" id="Phobius"/>
    </source>
</evidence>
<keyword evidence="1" id="KW-0472">Membrane</keyword>
<keyword evidence="3" id="KW-1185">Reference proteome</keyword>
<feature type="transmembrane region" description="Helical" evidence="1">
    <location>
        <begin position="63"/>
        <end position="84"/>
    </location>
</feature>
<accession>A0A133NDQ0</accession>
<organism evidence="2 3">
    <name type="scientific">Fusobacterium equinum</name>
    <dbReference type="NCBI Taxonomy" id="134605"/>
    <lineage>
        <taxon>Bacteria</taxon>
        <taxon>Fusobacteriati</taxon>
        <taxon>Fusobacteriota</taxon>
        <taxon>Fusobacteriia</taxon>
        <taxon>Fusobacteriales</taxon>
        <taxon>Fusobacteriaceae</taxon>
        <taxon>Fusobacterium</taxon>
    </lineage>
</organism>
<dbReference type="AlphaFoldDB" id="A0A133NDQ0"/>
<evidence type="ECO:0000313" key="3">
    <source>
        <dbReference type="Proteomes" id="UP000070617"/>
    </source>
</evidence>